<reference evidence="12" key="1">
    <citation type="submission" date="2021-07" db="EMBL/GenBank/DDBJ databases">
        <title>Elsinoe batatas strain:CRI-CJ2 Genome sequencing and assembly.</title>
        <authorList>
            <person name="Huang L."/>
        </authorList>
    </citation>
    <scope>NUCLEOTIDE SEQUENCE</scope>
    <source>
        <strain evidence="12">CRI-CJ2</strain>
    </source>
</reference>
<sequence length="1374" mass="152167">MSIQVLRDGQIERRRNERQASLRRRSSRLRALNAVTAALTHHVGLPSALYTDFDASPPPPLTAEEAALLDNNDLEKGRYFQDSTFPFSFDTVKDALSKAFPLSWGIGTSEQEPPVPAGKQEQLDVVPEGDESTPLDRNVTIDSPAKLPEDISGVEISSGVDRDARSPRLEAQQPESLPPTTAATSGTTPLPSETSPATSLEGRPVDPAAGSSQVVSDPTSDVQKDQDGDIILSDKAQGLATETIDGSTRPNDFKVPAQPAPVATESSNIPGPKPSQSAKAAQPATPSDRPQRMQTRVSSGAMRQKSVSEIIQESPRSTPRRKPPTLNHEPYSSDTPSSRPSSSSRPHSNSMPAPPLPTKPPLTLISDTSDIDSSLSLDEDAYASLRGANDDPSRDYLEPLYRIQAQEPPNARGLGDLLHRANKSLSTGDQFVAYRERQDQRLLKRVYGLQYSNHWSLRQMQPCPEPPAPTTHWDHVMSEMKWMRTDFRQERKEKKGLAKYFAHQCAEWVAAAPSVRFDMQVRTKIPSSASSEEFHDAPQSPAATSLENGDARTSQDESVPDLEPSSKEDQTPPSDQDMPPTPRYAAVPDSLFTAAGMSELTSHMLESDDFARAIQDLPLYLPFDHDGNQRTAPPRHQPASVSKYITGKVLAKTNSAPRKRSRFDYEDEYPQDERESKRQRASKGDGLPPEMTDVALFDTESKPIKDRLHATNIFRPPSEFNMPSEKFYEWRLASQWTWDDDQKLRKLAKDYTFNWSLISDQMRLPSHFHGAADRRTPWECFERWVELETLPVELRKTNYFRAWVQRLEGAARLVDAKYQAQLQLHSQNPNPTQPPMKRRTMPVRVERRRTGRYLHIIDSMRKLARKREQQAHKQHEAQKAANMRKNHVEINQPAQKIQTPQEFSELRYQRDLQLAARQEKAREAAILQHRQAQMQRAGQHPNQAAMAAAQQRQGNAQMAQSQNGQVPNMMAQANMSGQARQLNGMPGVPMQTQNGHLAVPNMGMQNGVPQAPMQSNMRSPGGNMQMSQEAMTRMAMQSQIKNASQLSAQQMKQCQQQQMLSPGGNQMMNGMGQNGQMSNSQAAMLAAMQQQQQQNSGQSNMNNMQGQSGQVNGGNASVPPHMPPPNQSQPKQLSSGHVPAITQIKHRLQSQNPNLTPQQIDQLAGEQMKQQFAARQNAVNAASGNYGNINKQNMNAYDQNQAAFMQNGQMNGQMNGQNLNGQMNNFNNLQTNNVANGQNQASPSQQQQYSQMMRRQLMQQQQTNLTTPGMSSNGSPRVQHAGPAHTQSPVNMHVSPVMQGVMPNMAGMNMNNVNMGVGQMNGMNGLNGMNGGGNQQRPSSRNAAPGMARIPSNGGMASPGLPHQGSPRAQMVKQ</sequence>
<dbReference type="SMART" id="SM00717">
    <property type="entry name" value="SANT"/>
    <property type="match status" value="1"/>
</dbReference>
<dbReference type="GO" id="GO:0005634">
    <property type="term" value="C:nucleus"/>
    <property type="evidence" value="ECO:0007669"/>
    <property type="project" value="UniProtKB-SubCell"/>
</dbReference>
<evidence type="ECO:0000313" key="12">
    <source>
        <dbReference type="EMBL" id="KAG8630685.1"/>
    </source>
</evidence>
<feature type="compositionally biased region" description="Low complexity" evidence="9">
    <location>
        <begin position="330"/>
        <end position="351"/>
    </location>
</feature>
<dbReference type="CDD" id="cd00167">
    <property type="entry name" value="SANT"/>
    <property type="match status" value="1"/>
</dbReference>
<comment type="subcellular location">
    <subcellularLocation>
        <location evidence="1">Nucleus</location>
    </subcellularLocation>
</comment>
<dbReference type="GO" id="GO:0006281">
    <property type="term" value="P:DNA repair"/>
    <property type="evidence" value="ECO:0007669"/>
    <property type="project" value="UniProtKB-KW"/>
</dbReference>
<feature type="domain" description="HSA" evidence="11">
    <location>
        <begin position="460"/>
        <end position="539"/>
    </location>
</feature>
<dbReference type="InterPro" id="IPR009057">
    <property type="entry name" value="Homeodomain-like_sf"/>
</dbReference>
<comment type="similarity">
    <text evidence="2">Belongs to the EAF1 family.</text>
</comment>
<dbReference type="Gene3D" id="1.10.10.60">
    <property type="entry name" value="Homeodomain-like"/>
    <property type="match status" value="1"/>
</dbReference>
<evidence type="ECO:0000259" key="10">
    <source>
        <dbReference type="PROSITE" id="PS50090"/>
    </source>
</evidence>
<evidence type="ECO:0000256" key="3">
    <source>
        <dbReference type="ARBA" id="ARBA00022763"/>
    </source>
</evidence>
<dbReference type="OrthoDB" id="5364245at2759"/>
<dbReference type="Pfam" id="PF13921">
    <property type="entry name" value="Myb_DNA-bind_6"/>
    <property type="match status" value="1"/>
</dbReference>
<feature type="compositionally biased region" description="Polar residues" evidence="9">
    <location>
        <begin position="264"/>
        <end position="279"/>
    </location>
</feature>
<evidence type="ECO:0000256" key="1">
    <source>
        <dbReference type="ARBA" id="ARBA00004123"/>
    </source>
</evidence>
<feature type="region of interest" description="Disordered" evidence="9">
    <location>
        <begin position="107"/>
        <end position="369"/>
    </location>
</feature>
<evidence type="ECO:0000259" key="11">
    <source>
        <dbReference type="PROSITE" id="PS51204"/>
    </source>
</evidence>
<feature type="compositionally biased region" description="Low complexity" evidence="9">
    <location>
        <begin position="178"/>
        <end position="192"/>
    </location>
</feature>
<feature type="region of interest" description="Disordered" evidence="9">
    <location>
        <begin position="1325"/>
        <end position="1374"/>
    </location>
</feature>
<dbReference type="PANTHER" id="PTHR46459:SF1">
    <property type="entry name" value="E1A-BINDING PROTEIN P400"/>
    <property type="match status" value="1"/>
</dbReference>
<dbReference type="Proteomes" id="UP000809789">
    <property type="component" value="Unassembled WGS sequence"/>
</dbReference>
<dbReference type="Pfam" id="PF07529">
    <property type="entry name" value="HSA"/>
    <property type="match status" value="1"/>
</dbReference>
<feature type="region of interest" description="Disordered" evidence="9">
    <location>
        <begin position="527"/>
        <end position="586"/>
    </location>
</feature>
<name>A0A8K0LAU2_9PEZI</name>
<evidence type="ECO:0000256" key="4">
    <source>
        <dbReference type="ARBA" id="ARBA00022853"/>
    </source>
</evidence>
<dbReference type="PROSITE" id="PS51204">
    <property type="entry name" value="HSA"/>
    <property type="match status" value="1"/>
</dbReference>
<dbReference type="PANTHER" id="PTHR46459">
    <property type="entry name" value="E1A-BINDING PROTEIN P400-RELATED"/>
    <property type="match status" value="1"/>
</dbReference>
<feature type="compositionally biased region" description="Low complexity" evidence="9">
    <location>
        <begin position="1089"/>
        <end position="1116"/>
    </location>
</feature>
<dbReference type="GO" id="GO:0006325">
    <property type="term" value="P:chromatin organization"/>
    <property type="evidence" value="ECO:0007669"/>
    <property type="project" value="UniProtKB-KW"/>
</dbReference>
<dbReference type="GO" id="GO:0035267">
    <property type="term" value="C:NuA4 histone acetyltransferase complex"/>
    <property type="evidence" value="ECO:0007669"/>
    <property type="project" value="TreeGrafter"/>
</dbReference>
<evidence type="ECO:0000256" key="6">
    <source>
        <dbReference type="ARBA" id="ARBA00023242"/>
    </source>
</evidence>
<keyword evidence="6" id="KW-0539">Nucleus</keyword>
<gene>
    <name evidence="12" type="ORF">KVT40_002304</name>
</gene>
<dbReference type="PROSITE" id="PS50090">
    <property type="entry name" value="MYB_LIKE"/>
    <property type="match status" value="1"/>
</dbReference>
<feature type="region of interest" description="Disordered" evidence="9">
    <location>
        <begin position="1089"/>
        <end position="1136"/>
    </location>
</feature>
<dbReference type="SUPFAM" id="SSF46689">
    <property type="entry name" value="Homeodomain-like"/>
    <property type="match status" value="1"/>
</dbReference>
<evidence type="ECO:0000256" key="8">
    <source>
        <dbReference type="ARBA" id="ARBA00029670"/>
    </source>
</evidence>
<feature type="compositionally biased region" description="Polar residues" evidence="9">
    <location>
        <begin position="210"/>
        <end position="221"/>
    </location>
</feature>
<dbReference type="EMBL" id="JAESVG020000002">
    <property type="protein sequence ID" value="KAG8630685.1"/>
    <property type="molecule type" value="Genomic_DNA"/>
</dbReference>
<accession>A0A8K0LAU2</accession>
<evidence type="ECO:0000313" key="13">
    <source>
        <dbReference type="Proteomes" id="UP000809789"/>
    </source>
</evidence>
<protein>
    <recommendedName>
        <fullName evidence="8">Vacuolar import and degradation protein 21</fullName>
    </recommendedName>
</protein>
<evidence type="ECO:0000256" key="5">
    <source>
        <dbReference type="ARBA" id="ARBA00023204"/>
    </source>
</evidence>
<comment type="caution">
    <text evidence="12">The sequence shown here is derived from an EMBL/GenBank/DDBJ whole genome shotgun (WGS) entry which is preliminary data.</text>
</comment>
<feature type="compositionally biased region" description="Basic and acidic residues" evidence="9">
    <location>
        <begin position="9"/>
        <end position="20"/>
    </location>
</feature>
<feature type="region of interest" description="Disordered" evidence="9">
    <location>
        <begin position="1"/>
        <end position="22"/>
    </location>
</feature>
<keyword evidence="5" id="KW-0234">DNA repair</keyword>
<proteinExistence type="inferred from homology"/>
<feature type="region of interest" description="Disordered" evidence="9">
    <location>
        <begin position="1265"/>
        <end position="1287"/>
    </location>
</feature>
<keyword evidence="4" id="KW-0156">Chromatin regulator</keyword>
<dbReference type="GO" id="GO:0003682">
    <property type="term" value="F:chromatin binding"/>
    <property type="evidence" value="ECO:0007669"/>
    <property type="project" value="TreeGrafter"/>
</dbReference>
<comment type="function">
    <text evidence="7">Component of the NuA4 histone acetyltransferase complex which is involved in transcriptional activation of selected genes principally by acetylation of nucleosomal histone H4 and H2A. The NuA4 complex is also involved in DNA repair.</text>
</comment>
<evidence type="ECO:0000256" key="2">
    <source>
        <dbReference type="ARBA" id="ARBA00008913"/>
    </source>
</evidence>
<feature type="region of interest" description="Disordered" evidence="9">
    <location>
        <begin position="651"/>
        <end position="692"/>
    </location>
</feature>
<organism evidence="12 13">
    <name type="scientific">Elsinoe batatas</name>
    <dbReference type="NCBI Taxonomy" id="2601811"/>
    <lineage>
        <taxon>Eukaryota</taxon>
        <taxon>Fungi</taxon>
        <taxon>Dikarya</taxon>
        <taxon>Ascomycota</taxon>
        <taxon>Pezizomycotina</taxon>
        <taxon>Dothideomycetes</taxon>
        <taxon>Dothideomycetidae</taxon>
        <taxon>Myriangiales</taxon>
        <taxon>Elsinoaceae</taxon>
        <taxon>Elsinoe</taxon>
    </lineage>
</organism>
<dbReference type="InterPro" id="IPR001005">
    <property type="entry name" value="SANT/Myb"/>
</dbReference>
<keyword evidence="3" id="KW-0227">DNA damage</keyword>
<dbReference type="InterPro" id="IPR014012">
    <property type="entry name" value="HSA_dom"/>
</dbReference>
<keyword evidence="13" id="KW-1185">Reference proteome</keyword>
<feature type="domain" description="Myb-like" evidence="10">
    <location>
        <begin position="734"/>
        <end position="788"/>
    </location>
</feature>
<evidence type="ECO:0000256" key="9">
    <source>
        <dbReference type="SAM" id="MobiDB-lite"/>
    </source>
</evidence>
<feature type="compositionally biased region" description="Polar residues" evidence="9">
    <location>
        <begin position="1265"/>
        <end position="1276"/>
    </location>
</feature>
<evidence type="ECO:0000256" key="7">
    <source>
        <dbReference type="ARBA" id="ARBA00025178"/>
    </source>
</evidence>